<dbReference type="Proteomes" id="UP001499959">
    <property type="component" value="Unassembled WGS sequence"/>
</dbReference>
<dbReference type="EMBL" id="BAABJE010000001">
    <property type="protein sequence ID" value="GAA4781256.1"/>
    <property type="molecule type" value="Genomic_DNA"/>
</dbReference>
<sequence>MRWEVLRVPNTLLCRAILTEGGGEAFALTISPESPFKPRRGDRAETGTLNGRELQWYRGEVPNDKNGLIRETLIQVGEEQVVHVFLRATDPETLAKRQQAVLSLPFPAYED</sequence>
<organism evidence="1 2">
    <name type="scientific">Lysobacter hankyongensis</name>
    <dbReference type="NCBI Taxonomy" id="1176535"/>
    <lineage>
        <taxon>Bacteria</taxon>
        <taxon>Pseudomonadati</taxon>
        <taxon>Pseudomonadota</taxon>
        <taxon>Gammaproteobacteria</taxon>
        <taxon>Lysobacterales</taxon>
        <taxon>Lysobacteraceae</taxon>
        <taxon>Lysobacter</taxon>
    </lineage>
</organism>
<reference evidence="2" key="1">
    <citation type="journal article" date="2019" name="Int. J. Syst. Evol. Microbiol.">
        <title>The Global Catalogue of Microorganisms (GCM) 10K type strain sequencing project: providing services to taxonomists for standard genome sequencing and annotation.</title>
        <authorList>
            <consortium name="The Broad Institute Genomics Platform"/>
            <consortium name="The Broad Institute Genome Sequencing Center for Infectious Disease"/>
            <person name="Wu L."/>
            <person name="Ma J."/>
        </authorList>
    </citation>
    <scope>NUCLEOTIDE SEQUENCE [LARGE SCALE GENOMIC DNA]</scope>
    <source>
        <strain evidence="2">JCM 18204</strain>
    </source>
</reference>
<gene>
    <name evidence="1" type="ORF">GCM10023307_01870</name>
</gene>
<dbReference type="RefSeq" id="WP_345301394.1">
    <property type="nucleotide sequence ID" value="NZ_BAABJE010000001.1"/>
</dbReference>
<evidence type="ECO:0000313" key="2">
    <source>
        <dbReference type="Proteomes" id="UP001499959"/>
    </source>
</evidence>
<evidence type="ECO:0000313" key="1">
    <source>
        <dbReference type="EMBL" id="GAA4781256.1"/>
    </source>
</evidence>
<keyword evidence="2" id="KW-1185">Reference proteome</keyword>
<accession>A0ABP9AJJ9</accession>
<protein>
    <submittedName>
        <fullName evidence="1">Uncharacterized protein</fullName>
    </submittedName>
</protein>
<proteinExistence type="predicted"/>
<comment type="caution">
    <text evidence="1">The sequence shown here is derived from an EMBL/GenBank/DDBJ whole genome shotgun (WGS) entry which is preliminary data.</text>
</comment>
<name>A0ABP9AJJ9_9GAMM</name>